<dbReference type="Pfam" id="PF01547">
    <property type="entry name" value="SBP_bac_1"/>
    <property type="match status" value="1"/>
</dbReference>
<evidence type="ECO:0000313" key="5">
    <source>
        <dbReference type="EMBL" id="MEQ2521622.1"/>
    </source>
</evidence>
<dbReference type="RefSeq" id="WP_349217083.1">
    <property type="nucleotide sequence ID" value="NZ_JBBMFA010000111.1"/>
</dbReference>
<protein>
    <submittedName>
        <fullName evidence="5">Sugar ABC transporter substrate-binding protein</fullName>
    </submittedName>
</protein>
<evidence type="ECO:0000256" key="2">
    <source>
        <dbReference type="ARBA" id="ARBA00022448"/>
    </source>
</evidence>
<comment type="similarity">
    <text evidence="1">Belongs to the bacterial solute-binding protein 1 family.</text>
</comment>
<reference evidence="5 6" key="1">
    <citation type="submission" date="2024-03" db="EMBL/GenBank/DDBJ databases">
        <title>Human intestinal bacterial collection.</title>
        <authorList>
            <person name="Pauvert C."/>
            <person name="Hitch T.C.A."/>
            <person name="Clavel T."/>
        </authorList>
    </citation>
    <scope>NUCLEOTIDE SEQUENCE [LARGE SCALE GENOMIC DNA]</scope>
    <source>
        <strain evidence="5 6">CLA-JM-H11</strain>
    </source>
</reference>
<feature type="chain" id="PRO_5045216892" evidence="4">
    <location>
        <begin position="19"/>
        <end position="427"/>
    </location>
</feature>
<dbReference type="InterPro" id="IPR006059">
    <property type="entry name" value="SBP"/>
</dbReference>
<evidence type="ECO:0000256" key="1">
    <source>
        <dbReference type="ARBA" id="ARBA00008520"/>
    </source>
</evidence>
<evidence type="ECO:0000256" key="3">
    <source>
        <dbReference type="ARBA" id="ARBA00022729"/>
    </source>
</evidence>
<keyword evidence="3 4" id="KW-0732">Signal</keyword>
<feature type="signal peptide" evidence="4">
    <location>
        <begin position="1"/>
        <end position="18"/>
    </location>
</feature>
<dbReference type="EMBL" id="JBBMFA010000111">
    <property type="protein sequence ID" value="MEQ2521622.1"/>
    <property type="molecule type" value="Genomic_DNA"/>
</dbReference>
<accession>A0ABV1GIE9</accession>
<gene>
    <name evidence="5" type="ORF">WMO24_14475</name>
</gene>
<dbReference type="PANTHER" id="PTHR30061">
    <property type="entry name" value="MALTOSE-BINDING PERIPLASMIC PROTEIN"/>
    <property type="match status" value="1"/>
</dbReference>
<keyword evidence="2" id="KW-0813">Transport</keyword>
<proteinExistence type="inferred from homology"/>
<dbReference type="Gene3D" id="3.40.190.10">
    <property type="entry name" value="Periplasmic binding protein-like II"/>
    <property type="match status" value="1"/>
</dbReference>
<evidence type="ECO:0000313" key="6">
    <source>
        <dbReference type="Proteomes" id="UP001477672"/>
    </source>
</evidence>
<organism evidence="5 6">
    <name type="scientific">Ruthenibacterium intestinale</name>
    <dbReference type="NCBI Taxonomy" id="3133163"/>
    <lineage>
        <taxon>Bacteria</taxon>
        <taxon>Bacillati</taxon>
        <taxon>Bacillota</taxon>
        <taxon>Clostridia</taxon>
        <taxon>Eubacteriales</taxon>
        <taxon>Oscillospiraceae</taxon>
        <taxon>Ruthenibacterium</taxon>
    </lineage>
</organism>
<comment type="caution">
    <text evidence="5">The sequence shown here is derived from an EMBL/GenBank/DDBJ whole genome shotgun (WGS) entry which is preliminary data.</text>
</comment>
<keyword evidence="6" id="KW-1185">Reference proteome</keyword>
<dbReference type="PROSITE" id="PS51257">
    <property type="entry name" value="PROKAR_LIPOPROTEIN"/>
    <property type="match status" value="1"/>
</dbReference>
<dbReference type="PANTHER" id="PTHR30061:SF50">
    <property type="entry name" value="MALTOSE_MALTODEXTRIN-BINDING PERIPLASMIC PROTEIN"/>
    <property type="match status" value="1"/>
</dbReference>
<dbReference type="CDD" id="cd13585">
    <property type="entry name" value="PBP2_TMBP_like"/>
    <property type="match status" value="1"/>
</dbReference>
<evidence type="ECO:0000256" key="4">
    <source>
        <dbReference type="SAM" id="SignalP"/>
    </source>
</evidence>
<dbReference type="SUPFAM" id="SSF53850">
    <property type="entry name" value="Periplasmic binding protein-like II"/>
    <property type="match status" value="1"/>
</dbReference>
<name>A0ABV1GIE9_9FIRM</name>
<sequence length="427" mass="46263">MKKVFAIFLAFAMALSLAGCGGSDSGTSTGSGTGDAAAEGAGSITYVTLGDTGMEQLKEAAAAFQEQTGVEVKLESWSYTDAYQKIITLAEGGNMPDAMYGFSGWTPEFKEAGYIACAEDYISEELYNDFSETARTVCNVDGKMWALPSYMSVRTILFNQDMLDAAGVESIPTTWEEFLEIAPKLYDPSNAKYAYSLVAGHAKNTVDCFLPILWAYGADVVNEDGTANGFNNPEGVAALQMYVDLAQYSVPDYGEATINEMQSNWTNQVAAACFHNAQGMAAMRDAGQNFDWAVVADPLAGPGGEKYSLGIMDIDLMFATGNEEITGQWLEFWHQAQYQGKVFEIAGWVPNQASYYEENPAFTDPENIMVAPFAEYEPIAKFKPTLICWEEVQKYLADAVTKAVMGELTAQEAMELAGGQVDEALAG</sequence>
<dbReference type="Proteomes" id="UP001477672">
    <property type="component" value="Unassembled WGS sequence"/>
</dbReference>